<dbReference type="EMBL" id="QXXQ01000015">
    <property type="protein sequence ID" value="RID90285.1"/>
    <property type="molecule type" value="Genomic_DNA"/>
</dbReference>
<feature type="domain" description="Solute-binding protein family 3/N-terminal" evidence="3">
    <location>
        <begin position="24"/>
        <end position="258"/>
    </location>
</feature>
<feature type="signal peptide" evidence="2">
    <location>
        <begin position="1"/>
        <end position="21"/>
    </location>
</feature>
<keyword evidence="5" id="KW-1185">Reference proteome</keyword>
<dbReference type="Proteomes" id="UP000266649">
    <property type="component" value="Unassembled WGS sequence"/>
</dbReference>
<dbReference type="RefSeq" id="WP_119136366.1">
    <property type="nucleotide sequence ID" value="NZ_QXXQ01000015.1"/>
</dbReference>
<accession>A0A398BIA0</accession>
<dbReference type="AlphaFoldDB" id="A0A398BIA0"/>
<dbReference type="OrthoDB" id="9807134at2"/>
<dbReference type="SUPFAM" id="SSF53850">
    <property type="entry name" value="Periplasmic binding protein-like II"/>
    <property type="match status" value="1"/>
</dbReference>
<evidence type="ECO:0000256" key="2">
    <source>
        <dbReference type="SAM" id="SignalP"/>
    </source>
</evidence>
<evidence type="ECO:0000256" key="1">
    <source>
        <dbReference type="ARBA" id="ARBA00022729"/>
    </source>
</evidence>
<reference evidence="4 5" key="1">
    <citation type="submission" date="2018-09" db="EMBL/GenBank/DDBJ databases">
        <title>Gemmobacter lutimaris sp. nov., a marine bacterium isolated from tidal flat.</title>
        <authorList>
            <person name="Lee D.W."/>
            <person name="Yoo Y."/>
            <person name="Kim J.-J."/>
            <person name="Kim B.S."/>
        </authorList>
    </citation>
    <scope>NUCLEOTIDE SEQUENCE [LARGE SCALE GENOMIC DNA]</scope>
    <source>
        <strain evidence="4 5">YJ-T1-11</strain>
    </source>
</reference>
<feature type="chain" id="PRO_5017215626" evidence="2">
    <location>
        <begin position="22"/>
        <end position="264"/>
    </location>
</feature>
<protein>
    <submittedName>
        <fullName evidence="4">Amino acid ABC transporter substrate-binding protein</fullName>
    </submittedName>
</protein>
<evidence type="ECO:0000259" key="3">
    <source>
        <dbReference type="SMART" id="SM00062"/>
    </source>
</evidence>
<keyword evidence="1 2" id="KW-0732">Signal</keyword>
<proteinExistence type="predicted"/>
<dbReference type="PANTHER" id="PTHR35936">
    <property type="entry name" value="MEMBRANE-BOUND LYTIC MUREIN TRANSGLYCOSYLASE F"/>
    <property type="match status" value="1"/>
</dbReference>
<organism evidence="4 5">
    <name type="scientific">Gemmobacter lutimaris</name>
    <dbReference type="NCBI Taxonomy" id="2306023"/>
    <lineage>
        <taxon>Bacteria</taxon>
        <taxon>Pseudomonadati</taxon>
        <taxon>Pseudomonadota</taxon>
        <taxon>Alphaproteobacteria</taxon>
        <taxon>Rhodobacterales</taxon>
        <taxon>Paracoccaceae</taxon>
        <taxon>Gemmobacter</taxon>
    </lineage>
</organism>
<name>A0A398BIA0_9RHOB</name>
<dbReference type="InterPro" id="IPR001638">
    <property type="entry name" value="Solute-binding_3/MltF_N"/>
</dbReference>
<comment type="caution">
    <text evidence="4">The sequence shown here is derived from an EMBL/GenBank/DDBJ whole genome shotgun (WGS) entry which is preliminary data.</text>
</comment>
<dbReference type="PANTHER" id="PTHR35936:SF19">
    <property type="entry name" value="AMINO-ACID-BINDING PROTEIN YXEM-RELATED"/>
    <property type="match status" value="1"/>
</dbReference>
<dbReference type="Gene3D" id="3.40.190.10">
    <property type="entry name" value="Periplasmic binding protein-like II"/>
    <property type="match status" value="2"/>
</dbReference>
<gene>
    <name evidence="4" type="ORF">D2N39_19025</name>
</gene>
<dbReference type="SMART" id="SM00062">
    <property type="entry name" value="PBPb"/>
    <property type="match status" value="1"/>
</dbReference>
<sequence length="264" mass="27724">MKLKVLSLIALLAGAATGAQAEGQLKIGTEGAYPPWSMADANGAVTGFDADVGNMLCTKLAMECVFVVQAFDGLIPALQAKQFDIIISGMSITADRKKEINFSTGYAELANKVVVAKDSDLAGITEIPALLAALDGHSVGVQAGTTHAHFMEKLAPTATLKSYATLDEMQIDLANGRVDAGFADVSALQSFLDKPEGAGFQFVDVNIISTFDATLGEGVGVGIRQDDTDLKAKIDTALCELIADGSIKASSEKWFKMDISRPCQ</sequence>
<evidence type="ECO:0000313" key="4">
    <source>
        <dbReference type="EMBL" id="RID90285.1"/>
    </source>
</evidence>
<evidence type="ECO:0000313" key="5">
    <source>
        <dbReference type="Proteomes" id="UP000266649"/>
    </source>
</evidence>
<dbReference type="Pfam" id="PF00497">
    <property type="entry name" value="SBP_bac_3"/>
    <property type="match status" value="1"/>
</dbReference>